<dbReference type="Proteomes" id="UP001597237">
    <property type="component" value="Unassembled WGS sequence"/>
</dbReference>
<dbReference type="EMBL" id="JBHUEY010000001">
    <property type="protein sequence ID" value="MFD1784333.1"/>
    <property type="molecule type" value="Genomic_DNA"/>
</dbReference>
<keyword evidence="5" id="KW-1185">Reference proteome</keyword>
<dbReference type="InterPro" id="IPR046342">
    <property type="entry name" value="CBS_dom_sf"/>
</dbReference>
<dbReference type="RefSeq" id="WP_377283717.1">
    <property type="nucleotide sequence ID" value="NZ_JBHRSI010000009.1"/>
</dbReference>
<dbReference type="InterPro" id="IPR000644">
    <property type="entry name" value="CBS_dom"/>
</dbReference>
<organism evidence="4 5">
    <name type="scientific">Phenylobacterium terrae</name>
    <dbReference type="NCBI Taxonomy" id="2665495"/>
    <lineage>
        <taxon>Bacteria</taxon>
        <taxon>Pseudomonadati</taxon>
        <taxon>Pseudomonadota</taxon>
        <taxon>Alphaproteobacteria</taxon>
        <taxon>Caulobacterales</taxon>
        <taxon>Caulobacteraceae</taxon>
        <taxon>Phenylobacterium</taxon>
    </lineage>
</organism>
<gene>
    <name evidence="4" type="ORF">ACFSC0_13080</name>
</gene>
<dbReference type="InterPro" id="IPR051257">
    <property type="entry name" value="Diverse_CBS-Domain"/>
</dbReference>
<feature type="domain" description="CBS" evidence="3">
    <location>
        <begin position="7"/>
        <end position="63"/>
    </location>
</feature>
<keyword evidence="1 2" id="KW-0129">CBS domain</keyword>
<dbReference type="SMART" id="SM00116">
    <property type="entry name" value="CBS"/>
    <property type="match status" value="2"/>
</dbReference>
<feature type="domain" description="CBS" evidence="3">
    <location>
        <begin position="71"/>
        <end position="127"/>
    </location>
</feature>
<dbReference type="PANTHER" id="PTHR43080:SF2">
    <property type="entry name" value="CBS DOMAIN-CONTAINING PROTEIN"/>
    <property type="match status" value="1"/>
</dbReference>
<protein>
    <submittedName>
        <fullName evidence="4">CBS domain-containing protein</fullName>
    </submittedName>
</protein>
<evidence type="ECO:0000256" key="1">
    <source>
        <dbReference type="ARBA" id="ARBA00023122"/>
    </source>
</evidence>
<evidence type="ECO:0000256" key="2">
    <source>
        <dbReference type="PROSITE-ProRule" id="PRU00703"/>
    </source>
</evidence>
<evidence type="ECO:0000313" key="5">
    <source>
        <dbReference type="Proteomes" id="UP001597237"/>
    </source>
</evidence>
<evidence type="ECO:0000259" key="3">
    <source>
        <dbReference type="PROSITE" id="PS51371"/>
    </source>
</evidence>
<dbReference type="PROSITE" id="PS51371">
    <property type="entry name" value="CBS"/>
    <property type="match status" value="2"/>
</dbReference>
<dbReference type="Pfam" id="PF00571">
    <property type="entry name" value="CBS"/>
    <property type="match status" value="2"/>
</dbReference>
<name>A0ABW4N3C8_9CAUL</name>
<sequence>MRVSEAMSRDVQVARPQDSIQTVARRMAEIDVGSLPVCDGEKLQGMITDRDIVVRALAEGRSFETPVSEVMTAEVEYAYADDDLDEAADKMAEAQIRRLPVIDQDRRLVGILALGDLTGKVKDRTAGQTLEEISEPSTRM</sequence>
<evidence type="ECO:0000313" key="4">
    <source>
        <dbReference type="EMBL" id="MFD1784333.1"/>
    </source>
</evidence>
<comment type="caution">
    <text evidence="4">The sequence shown here is derived from an EMBL/GenBank/DDBJ whole genome shotgun (WGS) entry which is preliminary data.</text>
</comment>
<reference evidence="5" key="1">
    <citation type="journal article" date="2019" name="Int. J. Syst. Evol. Microbiol.">
        <title>The Global Catalogue of Microorganisms (GCM) 10K type strain sequencing project: providing services to taxonomists for standard genome sequencing and annotation.</title>
        <authorList>
            <consortium name="The Broad Institute Genomics Platform"/>
            <consortium name="The Broad Institute Genome Sequencing Center for Infectious Disease"/>
            <person name="Wu L."/>
            <person name="Ma J."/>
        </authorList>
    </citation>
    <scope>NUCLEOTIDE SEQUENCE [LARGE SCALE GENOMIC DNA]</scope>
    <source>
        <strain evidence="5">DFY28</strain>
    </source>
</reference>
<dbReference type="PANTHER" id="PTHR43080">
    <property type="entry name" value="CBS DOMAIN-CONTAINING PROTEIN CBSX3, MITOCHONDRIAL"/>
    <property type="match status" value="1"/>
</dbReference>
<accession>A0ABW4N3C8</accession>
<dbReference type="Gene3D" id="3.10.580.10">
    <property type="entry name" value="CBS-domain"/>
    <property type="match status" value="1"/>
</dbReference>
<dbReference type="SUPFAM" id="SSF54631">
    <property type="entry name" value="CBS-domain pair"/>
    <property type="match status" value="1"/>
</dbReference>
<proteinExistence type="predicted"/>
<dbReference type="CDD" id="cd04622">
    <property type="entry name" value="CBS_pair_HRP1_like"/>
    <property type="match status" value="1"/>
</dbReference>